<dbReference type="Pfam" id="PF00296">
    <property type="entry name" value="Bac_luciferase"/>
    <property type="match status" value="1"/>
</dbReference>
<sequence length="329" mass="35301">MTAIRYSLLDLSPISEGGTAAEALANTVELARHAEDLGYNRFWLAEHHNMPGIASAATAVVIGQVAAATRTIRVGAGGIMLPNHAPLMIAEQFGTLATLFPGRIDLGLGRAPGSDQVTAMALRRNFSGPDRFPDDVVELIGFFQDPQAGQAVRAIPGEGTQVPVWMLGSSLYGAQLAAHLGLPYAFASHFAPDALEDAAAIYRRNFRPGLTEAPHFMLALNVWAADTEEEAVRLRTSQQQGFLNLRRGRPGPLPKPVDDIREVASTPELAMVDRALAVSATGTPGQVADQIAAWVDRLRPDELILTGMIHDPQARRHSFRLAADVLRAA</sequence>
<dbReference type="SUPFAM" id="SSF51679">
    <property type="entry name" value="Bacterial luciferase-like"/>
    <property type="match status" value="1"/>
</dbReference>
<name>A0A1G8PNP4_9RHOB</name>
<dbReference type="InterPro" id="IPR019949">
    <property type="entry name" value="CmoO-like"/>
</dbReference>
<proteinExistence type="predicted"/>
<dbReference type="PANTHER" id="PTHR30137">
    <property type="entry name" value="LUCIFERASE-LIKE MONOOXYGENASE"/>
    <property type="match status" value="1"/>
</dbReference>
<dbReference type="AlphaFoldDB" id="A0A1G8PNP4"/>
<dbReference type="CDD" id="cd00347">
    <property type="entry name" value="Flavin_utilizing_monoxygenases"/>
    <property type="match status" value="1"/>
</dbReference>
<evidence type="ECO:0000313" key="5">
    <source>
        <dbReference type="Proteomes" id="UP000199093"/>
    </source>
</evidence>
<dbReference type="Proteomes" id="UP000199093">
    <property type="component" value="Unassembled WGS sequence"/>
</dbReference>
<dbReference type="InterPro" id="IPR036661">
    <property type="entry name" value="Luciferase-like_sf"/>
</dbReference>
<evidence type="ECO:0000259" key="3">
    <source>
        <dbReference type="Pfam" id="PF00296"/>
    </source>
</evidence>
<dbReference type="STRING" id="555512.SAMN04487993_101332"/>
<gene>
    <name evidence="4" type="ORF">SAMN04487993_101332</name>
</gene>
<dbReference type="Gene3D" id="3.20.20.30">
    <property type="entry name" value="Luciferase-like domain"/>
    <property type="match status" value="1"/>
</dbReference>
<dbReference type="InterPro" id="IPR050766">
    <property type="entry name" value="Bact_Lucif_Oxidored"/>
</dbReference>
<organism evidence="4 5">
    <name type="scientific">Salipiger marinus</name>
    <dbReference type="NCBI Taxonomy" id="555512"/>
    <lineage>
        <taxon>Bacteria</taxon>
        <taxon>Pseudomonadati</taxon>
        <taxon>Pseudomonadota</taxon>
        <taxon>Alphaproteobacteria</taxon>
        <taxon>Rhodobacterales</taxon>
        <taxon>Roseobacteraceae</taxon>
        <taxon>Salipiger</taxon>
    </lineage>
</organism>
<comment type="similarity">
    <text evidence="1">To bacterial alkanal monooxygenase alpha and beta chains.</text>
</comment>
<feature type="domain" description="Luciferase-like" evidence="3">
    <location>
        <begin position="9"/>
        <end position="296"/>
    </location>
</feature>
<dbReference type="InterPro" id="IPR011251">
    <property type="entry name" value="Luciferase-like_dom"/>
</dbReference>
<dbReference type="PANTHER" id="PTHR30137:SF6">
    <property type="entry name" value="LUCIFERASE-LIKE MONOOXYGENASE"/>
    <property type="match status" value="1"/>
</dbReference>
<dbReference type="EMBL" id="FNEJ01000013">
    <property type="protein sequence ID" value="SDI94209.1"/>
    <property type="molecule type" value="Genomic_DNA"/>
</dbReference>
<dbReference type="GO" id="GO:0005829">
    <property type="term" value="C:cytosol"/>
    <property type="evidence" value="ECO:0007669"/>
    <property type="project" value="TreeGrafter"/>
</dbReference>
<dbReference type="GO" id="GO:0016705">
    <property type="term" value="F:oxidoreductase activity, acting on paired donors, with incorporation or reduction of molecular oxygen"/>
    <property type="evidence" value="ECO:0007669"/>
    <property type="project" value="InterPro"/>
</dbReference>
<evidence type="ECO:0000256" key="2">
    <source>
        <dbReference type="ARBA" id="ARBA00074555"/>
    </source>
</evidence>
<dbReference type="NCBIfam" id="TIGR03558">
    <property type="entry name" value="oxido_grp_1"/>
    <property type="match status" value="1"/>
</dbReference>
<evidence type="ECO:0000256" key="1">
    <source>
        <dbReference type="ARBA" id="ARBA00007789"/>
    </source>
</evidence>
<dbReference type="OrthoDB" id="9780518at2"/>
<keyword evidence="5" id="KW-1185">Reference proteome</keyword>
<evidence type="ECO:0000313" key="4">
    <source>
        <dbReference type="EMBL" id="SDI94209.1"/>
    </source>
</evidence>
<protein>
    <recommendedName>
        <fullName evidence="2">Luciferase-like monooxygenase</fullName>
    </recommendedName>
</protein>
<dbReference type="RefSeq" id="WP_089848598.1">
    <property type="nucleotide sequence ID" value="NZ_FNEJ01000013.1"/>
</dbReference>
<reference evidence="4 5" key="1">
    <citation type="submission" date="2016-10" db="EMBL/GenBank/DDBJ databases">
        <authorList>
            <person name="de Groot N.N."/>
        </authorList>
    </citation>
    <scope>NUCLEOTIDE SEQUENCE [LARGE SCALE GENOMIC DNA]</scope>
    <source>
        <strain evidence="4 5">DSM 26424</strain>
    </source>
</reference>
<accession>A0A1G8PNP4</accession>
<dbReference type="FunFam" id="3.20.20.30:FF:000002">
    <property type="entry name" value="LLM class flavin-dependent oxidoreductase"/>
    <property type="match status" value="1"/>
</dbReference>